<evidence type="ECO:0000313" key="1">
    <source>
        <dbReference type="EMBL" id="OBH94084.1"/>
    </source>
</evidence>
<comment type="caution">
    <text evidence="1">The sequence shown here is derived from an EMBL/GenBank/DDBJ whole genome shotgun (WGS) entry which is preliminary data.</text>
</comment>
<dbReference type="Proteomes" id="UP000092207">
    <property type="component" value="Unassembled WGS sequence"/>
</dbReference>
<accession>A0A1A2UZN4</accession>
<reference evidence="1 2" key="1">
    <citation type="submission" date="2016-06" db="EMBL/GenBank/DDBJ databases">
        <authorList>
            <person name="Kjaerup R.B."/>
            <person name="Dalgaard T.S."/>
            <person name="Juul-Madsen H.R."/>
        </authorList>
    </citation>
    <scope>NUCLEOTIDE SEQUENCE [LARGE SCALE GENOMIC DNA]</scope>
    <source>
        <strain evidence="1 2">E2838</strain>
    </source>
</reference>
<organism evidence="1 2">
    <name type="scientific">Mycobacterium scrofulaceum</name>
    <dbReference type="NCBI Taxonomy" id="1783"/>
    <lineage>
        <taxon>Bacteria</taxon>
        <taxon>Bacillati</taxon>
        <taxon>Actinomycetota</taxon>
        <taxon>Actinomycetes</taxon>
        <taxon>Mycobacteriales</taxon>
        <taxon>Mycobacteriaceae</taxon>
        <taxon>Mycobacterium</taxon>
    </lineage>
</organism>
<dbReference type="AlphaFoldDB" id="A0A1A2UZN4"/>
<keyword evidence="1" id="KW-0808">Transferase</keyword>
<name>A0A1A2UZN4_MYCSC</name>
<dbReference type="RefSeq" id="WP_067308329.1">
    <property type="nucleotide sequence ID" value="NZ_LZJY01000314.1"/>
</dbReference>
<gene>
    <name evidence="1" type="ORF">A5679_22260</name>
</gene>
<protein>
    <submittedName>
        <fullName evidence="1">Acyltransferase</fullName>
    </submittedName>
</protein>
<dbReference type="EMBL" id="LZJY01000314">
    <property type="protein sequence ID" value="OBH94084.1"/>
    <property type="molecule type" value="Genomic_DNA"/>
</dbReference>
<dbReference type="Gene3D" id="3.30.559.30">
    <property type="entry name" value="Nonribosomal peptide synthetase, condensation domain"/>
    <property type="match status" value="1"/>
</dbReference>
<dbReference type="InterPro" id="IPR023213">
    <property type="entry name" value="CAT-like_dom_sf"/>
</dbReference>
<dbReference type="SUPFAM" id="SSF52777">
    <property type="entry name" value="CoA-dependent acyltransferases"/>
    <property type="match status" value="2"/>
</dbReference>
<dbReference type="GO" id="GO:0016746">
    <property type="term" value="F:acyltransferase activity"/>
    <property type="evidence" value="ECO:0007669"/>
    <property type="project" value="UniProtKB-KW"/>
</dbReference>
<evidence type="ECO:0000313" key="2">
    <source>
        <dbReference type="Proteomes" id="UP000092207"/>
    </source>
</evidence>
<keyword evidence="1" id="KW-0012">Acyltransferase</keyword>
<proteinExistence type="predicted"/>
<dbReference type="Gene3D" id="3.30.559.10">
    <property type="entry name" value="Chloramphenicol acetyltransferase-like domain"/>
    <property type="match status" value="1"/>
</dbReference>
<sequence>MFIGAGPARGLFVGTVNDWVPERGRIVSWEASPASLEKARRAPISAVPLSAMQEAHLRGFSRYAARGLDYARLVIGCGDEPGRCDVRAMSHVINAHLRRHKTYHSWFAFEDAECIVRHTIDDPADIEFVPVRRDTMTPTEWRQFVLSTPDPLQWDCFRVGIIQRADHFTFFAIVDHVHCDPTIISGLYTEILMNYRVLITGGALGASPPPASHDDFCMREKQHLATLTSSSPQVRKWIEFAEQNGGTLPDFPLPLGDLSVPSGGDLAVQRLMDQEQTAAFESLCIRATARISGGLFACVALAQYELTGATTYYGLAPIDKRRTLAEFSTMGWFTGVVPFTVPVEPASFAATARAAQASFDSNLDLANVSFNDVLKLAPWLKQWGPNCTMVNYMDAGLPPFSATVASHMKNANVKIYCDPRDPAHLYISVIRLFDEVSIWVNFPNNPVARDSVTRFLSALTGVFKRVLEGRGPSAARTEVTDLAYADDD</sequence>